<accession>A0A6M3ZDH5</accession>
<keyword evidence="2" id="KW-0347">Helicase</keyword>
<dbReference type="OrthoDB" id="9803860at2"/>
<keyword evidence="2" id="KW-0067">ATP-binding</keyword>
<dbReference type="GO" id="GO:0003676">
    <property type="term" value="F:nucleic acid binding"/>
    <property type="evidence" value="ECO:0007669"/>
    <property type="project" value="InterPro"/>
</dbReference>
<evidence type="ECO:0000313" key="2">
    <source>
        <dbReference type="EMBL" id="QJP87212.1"/>
    </source>
</evidence>
<dbReference type="AlphaFoldDB" id="A0A6M3ZDH5"/>
<dbReference type="EMBL" id="CP052842">
    <property type="protein sequence ID" value="QJP87212.1"/>
    <property type="molecule type" value="Genomic_DNA"/>
</dbReference>
<evidence type="ECO:0000259" key="1">
    <source>
        <dbReference type="SMART" id="SM00487"/>
    </source>
</evidence>
<dbReference type="SMART" id="SM00487">
    <property type="entry name" value="DEXDc"/>
    <property type="match status" value="1"/>
</dbReference>
<dbReference type="GO" id="GO:0004386">
    <property type="term" value="F:helicase activity"/>
    <property type="evidence" value="ECO:0007669"/>
    <property type="project" value="UniProtKB-KW"/>
</dbReference>
<dbReference type="SUPFAM" id="SSF52540">
    <property type="entry name" value="P-loop containing nucleoside triphosphate hydrolases"/>
    <property type="match status" value="1"/>
</dbReference>
<organism evidence="2">
    <name type="scientific">Bacillus subtilis (strain 168)</name>
    <dbReference type="NCBI Taxonomy" id="224308"/>
    <lineage>
        <taxon>Bacteria</taxon>
        <taxon>Bacillati</taxon>
        <taxon>Bacillota</taxon>
        <taxon>Bacilli</taxon>
        <taxon>Bacillales</taxon>
        <taxon>Bacillaceae</taxon>
        <taxon>Bacillus</taxon>
    </lineage>
</organism>
<feature type="domain" description="Helicase ATP-binding" evidence="1">
    <location>
        <begin position="19"/>
        <end position="212"/>
    </location>
</feature>
<protein>
    <submittedName>
        <fullName evidence="2">ATP-dependent helicase</fullName>
    </submittedName>
</protein>
<dbReference type="InterPro" id="IPR027417">
    <property type="entry name" value="P-loop_NTPase"/>
</dbReference>
<dbReference type="InterPro" id="IPR014001">
    <property type="entry name" value="Helicase_ATP-bd"/>
</dbReference>
<gene>
    <name evidence="2" type="ORF">HIR78_03855</name>
</gene>
<reference evidence="2" key="1">
    <citation type="submission" date="2020-04" db="EMBL/GenBank/DDBJ databases">
        <title>Phage recombination drives evolution of spore-forming Bacilli.</title>
        <authorList>
            <person name="Dragos A."/>
            <person name="Kovacs A.T."/>
        </authorList>
    </citation>
    <scope>NUCLEOTIDE SEQUENCE</scope>
    <source>
        <strain evidence="2">168</strain>
    </source>
</reference>
<proteinExistence type="predicted"/>
<name>A0A6M3ZDH5_BACSU</name>
<sequence length="599" mass="68130">MENIIEINYNQTGKSKKTNEYGMREMQARAFEKRNSQYLLVKAPPASGKSRALMFIGLDKLINQGLRKVIVAVPERSIGSSFKNTDLKSYGFFENWKVDPRNNLTVGGDNSKVKSFVRFMESDDQVLICTHSTLRFAFEKIDDKAFDNCLLAIDEFHHVSADVNSRLGELLRSIIHNSSAHIVAMTGSYFRGDSVPILLPEDEELFDKVTYSYYEQLDGYEYLKGFGIGYHFYQGQYTSAINEVLDTNKKTIVHIPNVNSGESTKDKYDEVGKILDMIGEVEYQDDDTGIIYVKRHSDGKTLKIADLVDDQVGRENVVAYLRNIEALDDLDIIIALGMAKEGFDWPFCEHTLTVGYRGSLTEIVQIIGRCTRDSYNKTYAQFTNLIAMPDAKDEVVTYTVNTMLKAISASLLMEQVLTPDFKFKRRRNESEKSSTTGELFVKGLKEPSTENVKKIIENDINDLKAKIMQDSQVQKTFSGEVDPKVLNKVLIPKVIQKVYPNLSDEEIEEVRQHVVLDTVMKGAKSEVVGSKEFIRMADKFINIEDLDINLIDSINPFQKAFEVLSKELNSPVLKLIQETIDAKRINFDEDELVFIWPKV</sequence>
<dbReference type="GO" id="GO:0005524">
    <property type="term" value="F:ATP binding"/>
    <property type="evidence" value="ECO:0007669"/>
    <property type="project" value="InterPro"/>
</dbReference>
<keyword evidence="2" id="KW-0378">Hydrolase</keyword>
<dbReference type="Gene3D" id="3.40.50.300">
    <property type="entry name" value="P-loop containing nucleotide triphosphate hydrolases"/>
    <property type="match status" value="2"/>
</dbReference>
<keyword evidence="2" id="KW-0547">Nucleotide-binding</keyword>
<dbReference type="InterPro" id="IPR011545">
    <property type="entry name" value="DEAD/DEAH_box_helicase_dom"/>
</dbReference>
<dbReference type="Pfam" id="PF00270">
    <property type="entry name" value="DEAD"/>
    <property type="match status" value="1"/>
</dbReference>
<dbReference type="RefSeq" id="WP_003233883.1">
    <property type="nucleotide sequence ID" value="NC_000964.3"/>
</dbReference>
<dbReference type="KEGG" id="bsu:BSU06770"/>